<feature type="domain" description="DDE-1" evidence="1">
    <location>
        <begin position="86"/>
        <end position="151"/>
    </location>
</feature>
<organism evidence="2 3">
    <name type="scientific">Phytophthora megakarya</name>
    <dbReference type="NCBI Taxonomy" id="4795"/>
    <lineage>
        <taxon>Eukaryota</taxon>
        <taxon>Sar</taxon>
        <taxon>Stramenopiles</taxon>
        <taxon>Oomycota</taxon>
        <taxon>Peronosporomycetes</taxon>
        <taxon>Peronosporales</taxon>
        <taxon>Peronosporaceae</taxon>
        <taxon>Phytophthora</taxon>
    </lineage>
</organism>
<dbReference type="GO" id="GO:0003676">
    <property type="term" value="F:nucleic acid binding"/>
    <property type="evidence" value="ECO:0007669"/>
    <property type="project" value="InterPro"/>
</dbReference>
<accession>A0A225W048</accession>
<evidence type="ECO:0000313" key="2">
    <source>
        <dbReference type="EMBL" id="OWZ10955.1"/>
    </source>
</evidence>
<proteinExistence type="predicted"/>
<dbReference type="Proteomes" id="UP000198211">
    <property type="component" value="Unassembled WGS sequence"/>
</dbReference>
<dbReference type="Pfam" id="PF03184">
    <property type="entry name" value="DDE_1"/>
    <property type="match status" value="1"/>
</dbReference>
<dbReference type="EMBL" id="NBNE01002273">
    <property type="protein sequence ID" value="OWZ10955.1"/>
    <property type="molecule type" value="Genomic_DNA"/>
</dbReference>
<protein>
    <recommendedName>
        <fullName evidence="1">DDE-1 domain-containing protein</fullName>
    </recommendedName>
</protein>
<dbReference type="InterPro" id="IPR004875">
    <property type="entry name" value="DDE_SF_endonuclease_dom"/>
</dbReference>
<evidence type="ECO:0000313" key="3">
    <source>
        <dbReference type="Proteomes" id="UP000198211"/>
    </source>
</evidence>
<sequence length="163" mass="18214">MTNNAFLGVCQTKLGWRSFVRGSYTLSEVLADLISPSNLCSIRANFNGSEVLPCEMDRPSVMSADNYYISNEGQDVMVEKASPVVYPLPPYCKSTCQPLDVGIMSTFKSALRNTWVLQQGHSPKKANEMWLDIMKRTIVTWNSISEKCFESASKRLFNGGLIL</sequence>
<dbReference type="AlphaFoldDB" id="A0A225W048"/>
<evidence type="ECO:0000259" key="1">
    <source>
        <dbReference type="Pfam" id="PF03184"/>
    </source>
</evidence>
<name>A0A225W048_9STRA</name>
<gene>
    <name evidence="2" type="ORF">PHMEG_00016101</name>
</gene>
<reference evidence="3" key="1">
    <citation type="submission" date="2017-03" db="EMBL/GenBank/DDBJ databases">
        <title>Phytopthora megakarya and P. palmivora, two closely related causual agents of cacao black pod achieved similar genome size and gene model numbers by different mechanisms.</title>
        <authorList>
            <person name="Ali S."/>
            <person name="Shao J."/>
            <person name="Larry D.J."/>
            <person name="Kronmiller B."/>
            <person name="Shen D."/>
            <person name="Strem M.D."/>
            <person name="Melnick R.L."/>
            <person name="Guiltinan M.J."/>
            <person name="Tyler B.M."/>
            <person name="Meinhardt L.W."/>
            <person name="Bailey B.A."/>
        </authorList>
    </citation>
    <scope>NUCLEOTIDE SEQUENCE [LARGE SCALE GENOMIC DNA]</scope>
    <source>
        <strain evidence="3">zdho120</strain>
    </source>
</reference>
<keyword evidence="3" id="KW-1185">Reference proteome</keyword>
<comment type="caution">
    <text evidence="2">The sequence shown here is derived from an EMBL/GenBank/DDBJ whole genome shotgun (WGS) entry which is preliminary data.</text>
</comment>